<gene>
    <name evidence="1" type="ORF">S12H4_51459</name>
</gene>
<evidence type="ECO:0000313" key="1">
    <source>
        <dbReference type="EMBL" id="GAJ14084.1"/>
    </source>
</evidence>
<feature type="non-terminal residue" evidence="1">
    <location>
        <position position="1"/>
    </location>
</feature>
<sequence>RYDVSDIGKRPRKGVETPGDAIQFFHYQLRSIHI</sequence>
<comment type="caution">
    <text evidence="1">The sequence shown here is derived from an EMBL/GenBank/DDBJ whole genome shotgun (WGS) entry which is preliminary data.</text>
</comment>
<name>X1U9D4_9ZZZZ</name>
<dbReference type="EMBL" id="BARW01032522">
    <property type="protein sequence ID" value="GAJ14084.1"/>
    <property type="molecule type" value="Genomic_DNA"/>
</dbReference>
<organism evidence="1">
    <name type="scientific">marine sediment metagenome</name>
    <dbReference type="NCBI Taxonomy" id="412755"/>
    <lineage>
        <taxon>unclassified sequences</taxon>
        <taxon>metagenomes</taxon>
        <taxon>ecological metagenomes</taxon>
    </lineage>
</organism>
<proteinExistence type="predicted"/>
<reference evidence="1" key="1">
    <citation type="journal article" date="2014" name="Front. Microbiol.">
        <title>High frequency of phylogenetically diverse reductive dehalogenase-homologous genes in deep subseafloor sedimentary metagenomes.</title>
        <authorList>
            <person name="Kawai M."/>
            <person name="Futagami T."/>
            <person name="Toyoda A."/>
            <person name="Takaki Y."/>
            <person name="Nishi S."/>
            <person name="Hori S."/>
            <person name="Arai W."/>
            <person name="Tsubouchi T."/>
            <person name="Morono Y."/>
            <person name="Uchiyama I."/>
            <person name="Ito T."/>
            <person name="Fujiyama A."/>
            <person name="Inagaki F."/>
            <person name="Takami H."/>
        </authorList>
    </citation>
    <scope>NUCLEOTIDE SEQUENCE</scope>
    <source>
        <strain evidence="1">Expedition CK06-06</strain>
    </source>
</reference>
<dbReference type="AlphaFoldDB" id="X1U9D4"/>
<accession>X1U9D4</accession>
<protein>
    <submittedName>
        <fullName evidence="1">Uncharacterized protein</fullName>
    </submittedName>
</protein>